<dbReference type="InterPro" id="IPR001492">
    <property type="entry name" value="Flagellin"/>
</dbReference>
<feature type="non-terminal residue" evidence="1">
    <location>
        <position position="1"/>
    </location>
</feature>
<dbReference type="EMBL" id="PIUK01000034">
    <property type="protein sequence ID" value="MBY6275649.1"/>
    <property type="molecule type" value="Genomic_DNA"/>
</dbReference>
<dbReference type="PANTHER" id="PTHR42792">
    <property type="entry name" value="FLAGELLIN"/>
    <property type="match status" value="1"/>
</dbReference>
<proteinExistence type="predicted"/>
<evidence type="ECO:0008006" key="3">
    <source>
        <dbReference type="Google" id="ProtNLM"/>
    </source>
</evidence>
<name>A0A953IAA0_SYMTR</name>
<dbReference type="SUPFAM" id="SSF64518">
    <property type="entry name" value="Phase 1 flagellin"/>
    <property type="match status" value="1"/>
</dbReference>
<dbReference type="GO" id="GO:0005198">
    <property type="term" value="F:structural molecule activity"/>
    <property type="evidence" value="ECO:0007669"/>
    <property type="project" value="InterPro"/>
</dbReference>
<dbReference type="AlphaFoldDB" id="A0A953IAA0"/>
<protein>
    <recommendedName>
        <fullName evidence="3">Flagellar hook-associated protein 3</fullName>
    </recommendedName>
</protein>
<sequence length="264" mass="29338">NGRSLERPSDDPRGVVEAIDLMNTKVRLERAQESISQAKEWLTATESSLNTMIDLLQSAYETGVQFGSPSSYEPSAAKNLAQQIRSLRDALKRELNARHRDYYLFAGWATDKEPFEDLGAGVNYVGGVGQDMQREIAPGYRVKINVSGDQLPWQIVEYLSVMADNMEAGDIEQVSQVDLARVLDAMDTLIHLRSEVGLSYQQAERYDSYARDSLINVDERLGKVSGGDVADAVLKMTEAYQAYQAAIAAFSKALPVSLLDYMIR</sequence>
<evidence type="ECO:0000313" key="1">
    <source>
        <dbReference type="EMBL" id="MBY6275649.1"/>
    </source>
</evidence>
<dbReference type="Gene3D" id="1.20.1330.10">
    <property type="entry name" value="f41 fragment of flagellin, N-terminal domain"/>
    <property type="match status" value="1"/>
</dbReference>
<dbReference type="GO" id="GO:0009288">
    <property type="term" value="C:bacterial-type flagellum"/>
    <property type="evidence" value="ECO:0007669"/>
    <property type="project" value="InterPro"/>
</dbReference>
<organism evidence="1 2">
    <name type="scientific">Symbiobacterium thermophilum</name>
    <dbReference type="NCBI Taxonomy" id="2734"/>
    <lineage>
        <taxon>Bacteria</taxon>
        <taxon>Bacillati</taxon>
        <taxon>Bacillota</taxon>
        <taxon>Clostridia</taxon>
        <taxon>Eubacteriales</taxon>
        <taxon>Symbiobacteriaceae</taxon>
        <taxon>Symbiobacterium</taxon>
    </lineage>
</organism>
<comment type="caution">
    <text evidence="1">The sequence shown here is derived from an EMBL/GenBank/DDBJ whole genome shotgun (WGS) entry which is preliminary data.</text>
</comment>
<gene>
    <name evidence="1" type="ORF">CWE10_05405</name>
</gene>
<dbReference type="Proteomes" id="UP000732377">
    <property type="component" value="Unassembled WGS sequence"/>
</dbReference>
<dbReference type="RefSeq" id="WP_273378559.1">
    <property type="nucleotide sequence ID" value="NZ_PIUK01000034.1"/>
</dbReference>
<reference evidence="1" key="1">
    <citation type="submission" date="2017-11" db="EMBL/GenBank/DDBJ databases">
        <title>Three new genomes from thermophilic consortium.</title>
        <authorList>
            <person name="Quaggio R."/>
            <person name="Amgarten D."/>
            <person name="Setubal J.C."/>
        </authorList>
    </citation>
    <scope>NUCLEOTIDE SEQUENCE</scope>
    <source>
        <strain evidence="1">ZCTH01-B2</strain>
    </source>
</reference>
<dbReference type="PANTHER" id="PTHR42792:SF1">
    <property type="entry name" value="FLAGELLAR HOOK-ASSOCIATED PROTEIN 3"/>
    <property type="match status" value="1"/>
</dbReference>
<evidence type="ECO:0000313" key="2">
    <source>
        <dbReference type="Proteomes" id="UP000732377"/>
    </source>
</evidence>
<accession>A0A953IAA0</accession>